<dbReference type="Gene3D" id="3.40.50.1000">
    <property type="entry name" value="HAD superfamily/HAD-like"/>
    <property type="match status" value="1"/>
</dbReference>
<dbReference type="Pfam" id="PF08282">
    <property type="entry name" value="Hydrolase_3"/>
    <property type="match status" value="1"/>
</dbReference>
<name>A0A1G9RQE4_9FIRM</name>
<dbReference type="InterPro" id="IPR000150">
    <property type="entry name" value="Cof"/>
</dbReference>
<dbReference type="InterPro" id="IPR006379">
    <property type="entry name" value="HAD-SF_hydro_IIB"/>
</dbReference>
<dbReference type="NCBIfam" id="TIGR01484">
    <property type="entry name" value="HAD-SF-IIB"/>
    <property type="match status" value="1"/>
</dbReference>
<dbReference type="CDD" id="cd07516">
    <property type="entry name" value="HAD_Pase"/>
    <property type="match status" value="1"/>
</dbReference>
<dbReference type="GO" id="GO:0000287">
    <property type="term" value="F:magnesium ion binding"/>
    <property type="evidence" value="ECO:0007669"/>
    <property type="project" value="TreeGrafter"/>
</dbReference>
<dbReference type="NCBIfam" id="TIGR00099">
    <property type="entry name" value="Cof-subfamily"/>
    <property type="match status" value="1"/>
</dbReference>
<dbReference type="AlphaFoldDB" id="A0A1G9RQE4"/>
<accession>A0A1G9RQE4</accession>
<dbReference type="Proteomes" id="UP000199476">
    <property type="component" value="Unassembled WGS sequence"/>
</dbReference>
<dbReference type="SFLD" id="SFLDS00003">
    <property type="entry name" value="Haloacid_Dehalogenase"/>
    <property type="match status" value="1"/>
</dbReference>
<gene>
    <name evidence="1" type="ORF">SAMN04488692_12329</name>
</gene>
<evidence type="ECO:0000313" key="2">
    <source>
        <dbReference type="Proteomes" id="UP000199476"/>
    </source>
</evidence>
<keyword evidence="2" id="KW-1185">Reference proteome</keyword>
<dbReference type="EMBL" id="FNGO01000023">
    <property type="protein sequence ID" value="SDM25569.1"/>
    <property type="molecule type" value="Genomic_DNA"/>
</dbReference>
<proteinExistence type="predicted"/>
<dbReference type="SFLD" id="SFLDG01140">
    <property type="entry name" value="C2.B:_Phosphomannomutase_and_P"/>
    <property type="match status" value="1"/>
</dbReference>
<evidence type="ECO:0000313" key="1">
    <source>
        <dbReference type="EMBL" id="SDM25569.1"/>
    </source>
</evidence>
<evidence type="ECO:0008006" key="3">
    <source>
        <dbReference type="Google" id="ProtNLM"/>
    </source>
</evidence>
<dbReference type="RefSeq" id="WP_089761544.1">
    <property type="nucleotide sequence ID" value="NZ_FNGO01000023.1"/>
</dbReference>
<dbReference type="PANTHER" id="PTHR10000">
    <property type="entry name" value="PHOSPHOSERINE PHOSPHATASE"/>
    <property type="match status" value="1"/>
</dbReference>
<dbReference type="GO" id="GO:0005829">
    <property type="term" value="C:cytosol"/>
    <property type="evidence" value="ECO:0007669"/>
    <property type="project" value="TreeGrafter"/>
</dbReference>
<sequence length="273" mass="30797">MEFKLVVLDLDDTLLRDDQTIEPRAARTIKKFKDEGIEFMIATGRAYCTALPFQRELKIDSPIICHNGAFILDGDGRELYHKPVALPLAREIMNFCHEHGLELCIYNKDSLYFRRRNEQTAGYERTSGIVGEPVHRPLAEVMDSPPTKMLILEEDRRRQEHYIARLRDLYSCRLNITTSKSHFIEVINSSVDKSEALKYLGNHMDFEPEEVVAMGNGFNDLGMIDWAGMGIAVENAPAGIKNSADKITASNEEAGVARALQSLFGSSDEEQEA</sequence>
<dbReference type="InterPro" id="IPR036412">
    <property type="entry name" value="HAD-like_sf"/>
</dbReference>
<reference evidence="1 2" key="1">
    <citation type="submission" date="2016-10" db="EMBL/GenBank/DDBJ databases">
        <authorList>
            <person name="de Groot N.N."/>
        </authorList>
    </citation>
    <scope>NUCLEOTIDE SEQUENCE [LARGE SCALE GENOMIC DNA]</scope>
    <source>
        <strain evidence="1 2">SLAS-1</strain>
    </source>
</reference>
<dbReference type="STRING" id="321763.SAMN04488692_12329"/>
<dbReference type="Gene3D" id="3.30.1240.10">
    <property type="match status" value="1"/>
</dbReference>
<protein>
    <recommendedName>
        <fullName evidence="3">Cof subfamily of IIB subfamily of haloacid dehalogenase superfamily/HAD-superfamily hydrolase, subfamily IIB</fullName>
    </recommendedName>
</protein>
<dbReference type="PANTHER" id="PTHR10000:SF8">
    <property type="entry name" value="HAD SUPERFAMILY HYDROLASE-LIKE, TYPE 3"/>
    <property type="match status" value="1"/>
</dbReference>
<organism evidence="1 2">
    <name type="scientific">Halarsenatibacter silvermanii</name>
    <dbReference type="NCBI Taxonomy" id="321763"/>
    <lineage>
        <taxon>Bacteria</taxon>
        <taxon>Bacillati</taxon>
        <taxon>Bacillota</taxon>
        <taxon>Clostridia</taxon>
        <taxon>Halanaerobiales</taxon>
        <taxon>Halarsenatibacteraceae</taxon>
        <taxon>Halarsenatibacter</taxon>
    </lineage>
</organism>
<dbReference type="OrthoDB" id="9781413at2"/>
<dbReference type="InterPro" id="IPR023214">
    <property type="entry name" value="HAD_sf"/>
</dbReference>
<dbReference type="SUPFAM" id="SSF56784">
    <property type="entry name" value="HAD-like"/>
    <property type="match status" value="1"/>
</dbReference>
<dbReference type="GO" id="GO:0016791">
    <property type="term" value="F:phosphatase activity"/>
    <property type="evidence" value="ECO:0007669"/>
    <property type="project" value="TreeGrafter"/>
</dbReference>